<feature type="region of interest" description="Disordered" evidence="1">
    <location>
        <begin position="144"/>
        <end position="177"/>
    </location>
</feature>
<protein>
    <submittedName>
        <fullName evidence="2">Uncharacterized protein</fullName>
    </submittedName>
</protein>
<dbReference type="EMBL" id="KL363270">
    <property type="protein sequence ID" value="KFD49455.1"/>
    <property type="molecule type" value="Genomic_DNA"/>
</dbReference>
<evidence type="ECO:0000256" key="1">
    <source>
        <dbReference type="SAM" id="MobiDB-lite"/>
    </source>
</evidence>
<proteinExistence type="predicted"/>
<feature type="region of interest" description="Disordered" evidence="1">
    <location>
        <begin position="6"/>
        <end position="27"/>
    </location>
</feature>
<keyword evidence="3" id="KW-1185">Reference proteome</keyword>
<sequence length="241" mass="26918">MLLFFSPVADARNRSPSRKPNSNKRQQPDCELLRLGRLFSTNVTTTILCAVALLTATWLQTDADSRTEKTSPYGTVVSHVVQEDNSGKSRQLVQTTERNPIDAIFNAFRSLTNSYRSGDPALILQPVHLTIDEVFNAVRTFPQTYSGGQKLGQPSGPRTRRPPVRPRPRDQTLLTSRPEYVAEEVYVTDSNRIVKPKKCRPRQRGCQPAEDNGQTKIKDVPASVLPQGESSYVEPLEVARS</sequence>
<name>A0A085LWV9_9BILA</name>
<dbReference type="Proteomes" id="UP000030764">
    <property type="component" value="Unassembled WGS sequence"/>
</dbReference>
<organism evidence="2 3">
    <name type="scientific">Trichuris suis</name>
    <name type="common">pig whipworm</name>
    <dbReference type="NCBI Taxonomy" id="68888"/>
    <lineage>
        <taxon>Eukaryota</taxon>
        <taxon>Metazoa</taxon>
        <taxon>Ecdysozoa</taxon>
        <taxon>Nematoda</taxon>
        <taxon>Enoplea</taxon>
        <taxon>Dorylaimia</taxon>
        <taxon>Trichinellida</taxon>
        <taxon>Trichuridae</taxon>
        <taxon>Trichuris</taxon>
    </lineage>
</organism>
<evidence type="ECO:0000313" key="3">
    <source>
        <dbReference type="Proteomes" id="UP000030764"/>
    </source>
</evidence>
<feature type="region of interest" description="Disordered" evidence="1">
    <location>
        <begin position="196"/>
        <end position="241"/>
    </location>
</feature>
<dbReference type="AlphaFoldDB" id="A0A085LWV9"/>
<gene>
    <name evidence="2" type="ORF">M513_09640</name>
</gene>
<evidence type="ECO:0000313" key="2">
    <source>
        <dbReference type="EMBL" id="KFD49455.1"/>
    </source>
</evidence>
<accession>A0A085LWV9</accession>
<reference evidence="2 3" key="1">
    <citation type="journal article" date="2014" name="Nat. Genet.">
        <title>Genome and transcriptome of the porcine whipworm Trichuris suis.</title>
        <authorList>
            <person name="Jex A.R."/>
            <person name="Nejsum P."/>
            <person name="Schwarz E.M."/>
            <person name="Hu L."/>
            <person name="Young N.D."/>
            <person name="Hall R.S."/>
            <person name="Korhonen P.K."/>
            <person name="Liao S."/>
            <person name="Thamsborg S."/>
            <person name="Xia J."/>
            <person name="Xu P."/>
            <person name="Wang S."/>
            <person name="Scheerlinck J.P."/>
            <person name="Hofmann A."/>
            <person name="Sternberg P.W."/>
            <person name="Wang J."/>
            <person name="Gasser R.B."/>
        </authorList>
    </citation>
    <scope>NUCLEOTIDE SEQUENCE [LARGE SCALE GENOMIC DNA]</scope>
    <source>
        <strain evidence="2">DCEP-RM93M</strain>
    </source>
</reference>